<dbReference type="SUPFAM" id="SSF52047">
    <property type="entry name" value="RNI-like"/>
    <property type="match status" value="1"/>
</dbReference>
<reference evidence="2" key="1">
    <citation type="submission" date="2024-06" db="EMBL/GenBank/DDBJ databases">
        <title>Multi-omics analyses provide insights into the biosynthesis of the anticancer antibiotic pleurotin in Hohenbuehelia grisea.</title>
        <authorList>
            <person name="Weaver J.A."/>
            <person name="Alberti F."/>
        </authorList>
    </citation>
    <scope>NUCLEOTIDE SEQUENCE [LARGE SCALE GENOMIC DNA]</scope>
    <source>
        <strain evidence="2">T-177</strain>
    </source>
</reference>
<accession>A0ABR3J7P5</accession>
<evidence type="ECO:0008006" key="3">
    <source>
        <dbReference type="Google" id="ProtNLM"/>
    </source>
</evidence>
<sequence length="382" mass="43226">MSLNLNCALMLCVSNLQETILPLVYSTVQFSDVKALGRFHARLDAAEQKWDSIRRIPYSAPGRWVQALDLSSMTYESHAQALELDSTLSQLFPLVPFLVELVMSPAFVLSRRTLSSLACRDGIGNLRVLRGITYVPPLSYPRLQEEAITQLLRNCRNLVELEIHSSGPDPIELEAFAEHSELTLPDSFTPLPLDQLRTLTLLSMHSSPLMLSLLRSPLPSLRKLVITPYDDIPSPTSLVNDFINTHGAGLRSLVLVTPKSWPTRLHPSPADVLLTSPHLRHLSLENPLPDLLTTKAATRNEMHQLQILSIPRPTADFWIVLQRLLPQLPSLRAIRARDVRWLRRGMTSRAQEAGIQGELLEWRRRLLRRGIRVLDADWQENE</sequence>
<dbReference type="EMBL" id="JASNQZ010000011">
    <property type="protein sequence ID" value="KAL0951679.1"/>
    <property type="molecule type" value="Genomic_DNA"/>
</dbReference>
<evidence type="ECO:0000313" key="1">
    <source>
        <dbReference type="EMBL" id="KAL0951679.1"/>
    </source>
</evidence>
<dbReference type="Gene3D" id="3.80.10.10">
    <property type="entry name" value="Ribonuclease Inhibitor"/>
    <property type="match status" value="1"/>
</dbReference>
<name>A0ABR3J7P5_9AGAR</name>
<organism evidence="1 2">
    <name type="scientific">Hohenbuehelia grisea</name>
    <dbReference type="NCBI Taxonomy" id="104357"/>
    <lineage>
        <taxon>Eukaryota</taxon>
        <taxon>Fungi</taxon>
        <taxon>Dikarya</taxon>
        <taxon>Basidiomycota</taxon>
        <taxon>Agaricomycotina</taxon>
        <taxon>Agaricomycetes</taxon>
        <taxon>Agaricomycetidae</taxon>
        <taxon>Agaricales</taxon>
        <taxon>Pleurotineae</taxon>
        <taxon>Pleurotaceae</taxon>
        <taxon>Hohenbuehelia</taxon>
    </lineage>
</organism>
<dbReference type="InterPro" id="IPR032675">
    <property type="entry name" value="LRR_dom_sf"/>
</dbReference>
<proteinExistence type="predicted"/>
<keyword evidence="2" id="KW-1185">Reference proteome</keyword>
<protein>
    <recommendedName>
        <fullName evidence="3">F-box domain-containing protein</fullName>
    </recommendedName>
</protein>
<evidence type="ECO:0000313" key="2">
    <source>
        <dbReference type="Proteomes" id="UP001556367"/>
    </source>
</evidence>
<dbReference type="Proteomes" id="UP001556367">
    <property type="component" value="Unassembled WGS sequence"/>
</dbReference>
<comment type="caution">
    <text evidence="1">The sequence shown here is derived from an EMBL/GenBank/DDBJ whole genome shotgun (WGS) entry which is preliminary data.</text>
</comment>
<gene>
    <name evidence="1" type="ORF">HGRIS_008358</name>
</gene>